<feature type="domain" description="NERD" evidence="1">
    <location>
        <begin position="41"/>
        <end position="158"/>
    </location>
</feature>
<dbReference type="RefSeq" id="WP_179714153.1">
    <property type="nucleotide sequence ID" value="NZ_JBEPMQ010000003.1"/>
</dbReference>
<accession>A0A285CJY4</accession>
<organism evidence="2 3">
    <name type="scientific">Bacillus oleivorans</name>
    <dbReference type="NCBI Taxonomy" id="1448271"/>
    <lineage>
        <taxon>Bacteria</taxon>
        <taxon>Bacillati</taxon>
        <taxon>Bacillota</taxon>
        <taxon>Bacilli</taxon>
        <taxon>Bacillales</taxon>
        <taxon>Bacillaceae</taxon>
        <taxon>Bacillus</taxon>
    </lineage>
</organism>
<dbReference type="Proteomes" id="UP000219546">
    <property type="component" value="Unassembled WGS sequence"/>
</dbReference>
<proteinExistence type="predicted"/>
<dbReference type="EMBL" id="OAOP01000001">
    <property type="protein sequence ID" value="SNX67316.1"/>
    <property type="molecule type" value="Genomic_DNA"/>
</dbReference>
<protein>
    <submittedName>
        <fullName evidence="2">Nuclease-like protein</fullName>
    </submittedName>
</protein>
<gene>
    <name evidence="2" type="ORF">SAMN05877753_101635</name>
</gene>
<reference evidence="2 3" key="1">
    <citation type="submission" date="2017-08" db="EMBL/GenBank/DDBJ databases">
        <authorList>
            <person name="de Groot N.N."/>
        </authorList>
    </citation>
    <scope>NUCLEOTIDE SEQUENCE [LARGE SCALE GENOMIC DNA]</scope>
    <source>
        <strain evidence="2 3">JC228</strain>
    </source>
</reference>
<evidence type="ECO:0000313" key="3">
    <source>
        <dbReference type="Proteomes" id="UP000219546"/>
    </source>
</evidence>
<keyword evidence="3" id="KW-1185">Reference proteome</keyword>
<evidence type="ECO:0000313" key="2">
    <source>
        <dbReference type="EMBL" id="SNX67316.1"/>
    </source>
</evidence>
<name>A0A285CJY4_9BACI</name>
<dbReference type="Pfam" id="PF08378">
    <property type="entry name" value="NERD"/>
    <property type="match status" value="1"/>
</dbReference>
<evidence type="ECO:0000259" key="1">
    <source>
        <dbReference type="PROSITE" id="PS50965"/>
    </source>
</evidence>
<dbReference type="PROSITE" id="PS50965">
    <property type="entry name" value="NERD"/>
    <property type="match status" value="1"/>
</dbReference>
<dbReference type="InterPro" id="IPR011528">
    <property type="entry name" value="NERD"/>
</dbReference>
<dbReference type="AlphaFoldDB" id="A0A285CJY4"/>
<sequence length="320" mass="37585">MNLLSRSIPTQILIIEALFRRLNPNHRIHKDLREEYNRRKKGVAGEKQIDYYLEFLPPEQFYIFRGLRLICDNKAFQIDTLVISQKFVLLIEAKDISGKLYFDESYKQLVCINEDGDQQVMEDPLEQVKRQSRQFVKWMGLKLDVPIEYLVVLGDSRTYIDPRSGPKYKDYILHAHALEEKIQELACKNQKDIFQEETLRKLTSRILTCHNPLSIDPQKTYQYSSADIIKGIQCPECKKFGMERANQVWECPHCKATSRDAHKQAILDYLLLIKPTITNKECRDFLGIKSRKIAHRLLNSMNLQFTGTNKSRIYYKPKHG</sequence>